<keyword evidence="2" id="KW-1185">Reference proteome</keyword>
<evidence type="ECO:0000313" key="2">
    <source>
        <dbReference type="Proteomes" id="UP000652761"/>
    </source>
</evidence>
<protein>
    <submittedName>
        <fullName evidence="1">Uncharacterized protein</fullName>
    </submittedName>
</protein>
<comment type="caution">
    <text evidence="1">The sequence shown here is derived from an EMBL/GenBank/DDBJ whole genome shotgun (WGS) entry which is preliminary data.</text>
</comment>
<name>A0A843X1B0_COLES</name>
<dbReference type="EMBL" id="NMUH01004799">
    <property type="protein sequence ID" value="MQM10855.1"/>
    <property type="molecule type" value="Genomic_DNA"/>
</dbReference>
<gene>
    <name evidence="1" type="ORF">Taro_043753</name>
</gene>
<reference evidence="1" key="1">
    <citation type="submission" date="2017-07" db="EMBL/GenBank/DDBJ databases">
        <title>Taro Niue Genome Assembly and Annotation.</title>
        <authorList>
            <person name="Atibalentja N."/>
            <person name="Keating K."/>
            <person name="Fields C.J."/>
        </authorList>
    </citation>
    <scope>NUCLEOTIDE SEQUENCE</scope>
    <source>
        <strain evidence="1">Niue_2</strain>
        <tissue evidence="1">Leaf</tissue>
    </source>
</reference>
<proteinExistence type="predicted"/>
<sequence>MCCALYGRDYHTCGGKKTWSADITLSHELFPENHASTSDADRVLAINDFSSQNAGTTLVAVRAGYPHPTQIDRSAAMTEKALLSASRSSSVPQVYELFDARFYFQDSYVRSTRKCMQQRCFIAIKPDGVRRRLQLGIRHRINKRIDLVKDVCEANAKWNPCRLEHFDLRYVMHFIGQL</sequence>
<accession>A0A843X1B0</accession>
<organism evidence="1 2">
    <name type="scientific">Colocasia esculenta</name>
    <name type="common">Wild taro</name>
    <name type="synonym">Arum esculentum</name>
    <dbReference type="NCBI Taxonomy" id="4460"/>
    <lineage>
        <taxon>Eukaryota</taxon>
        <taxon>Viridiplantae</taxon>
        <taxon>Streptophyta</taxon>
        <taxon>Embryophyta</taxon>
        <taxon>Tracheophyta</taxon>
        <taxon>Spermatophyta</taxon>
        <taxon>Magnoliopsida</taxon>
        <taxon>Liliopsida</taxon>
        <taxon>Araceae</taxon>
        <taxon>Aroideae</taxon>
        <taxon>Colocasieae</taxon>
        <taxon>Colocasia</taxon>
    </lineage>
</organism>
<evidence type="ECO:0000313" key="1">
    <source>
        <dbReference type="EMBL" id="MQM10855.1"/>
    </source>
</evidence>
<dbReference type="Proteomes" id="UP000652761">
    <property type="component" value="Unassembled WGS sequence"/>
</dbReference>
<dbReference type="AlphaFoldDB" id="A0A843X1B0"/>